<dbReference type="Gene3D" id="1.50.10.10">
    <property type="match status" value="1"/>
</dbReference>
<evidence type="ECO:0000313" key="2">
    <source>
        <dbReference type="EMBL" id="THH06893.1"/>
    </source>
</evidence>
<dbReference type="Pfam" id="PF05147">
    <property type="entry name" value="LANC_like"/>
    <property type="match status" value="1"/>
</dbReference>
<evidence type="ECO:0000313" key="3">
    <source>
        <dbReference type="Proteomes" id="UP000308199"/>
    </source>
</evidence>
<keyword evidence="3" id="KW-1185">Reference proteome</keyword>
<dbReference type="PANTHER" id="PTHR12736">
    <property type="entry name" value="LANC-LIKE PROTEIN"/>
    <property type="match status" value="1"/>
</dbReference>
<dbReference type="InterPro" id="IPR012341">
    <property type="entry name" value="6hp_glycosidase-like_sf"/>
</dbReference>
<organism evidence="2 3">
    <name type="scientific">Phellinidium pouzarii</name>
    <dbReference type="NCBI Taxonomy" id="167371"/>
    <lineage>
        <taxon>Eukaryota</taxon>
        <taxon>Fungi</taxon>
        <taxon>Dikarya</taxon>
        <taxon>Basidiomycota</taxon>
        <taxon>Agaricomycotina</taxon>
        <taxon>Agaricomycetes</taxon>
        <taxon>Hymenochaetales</taxon>
        <taxon>Hymenochaetaceae</taxon>
        <taxon>Phellinidium</taxon>
    </lineage>
</organism>
<dbReference type="PANTHER" id="PTHR12736:SF7">
    <property type="entry name" value="LANC-LIKE PROTEIN 3"/>
    <property type="match status" value="1"/>
</dbReference>
<protein>
    <recommendedName>
        <fullName evidence="4">Lanthionine synthetase C family protein</fullName>
    </recommendedName>
</protein>
<keyword evidence="1" id="KW-0479">Metal-binding</keyword>
<dbReference type="InterPro" id="IPR007822">
    <property type="entry name" value="LANC-like"/>
</dbReference>
<feature type="binding site" evidence="1">
    <location>
        <position position="327"/>
    </location>
    <ligand>
        <name>Zn(2+)</name>
        <dbReference type="ChEBI" id="CHEBI:29105"/>
    </ligand>
</feature>
<dbReference type="AlphaFoldDB" id="A0A4V3XCS0"/>
<evidence type="ECO:0008006" key="4">
    <source>
        <dbReference type="Google" id="ProtNLM"/>
    </source>
</evidence>
<dbReference type="GO" id="GO:0005975">
    <property type="term" value="P:carbohydrate metabolic process"/>
    <property type="evidence" value="ECO:0007669"/>
    <property type="project" value="InterPro"/>
</dbReference>
<dbReference type="EMBL" id="SGPK01000169">
    <property type="protein sequence ID" value="THH06893.1"/>
    <property type="molecule type" value="Genomic_DNA"/>
</dbReference>
<dbReference type="GO" id="GO:0005886">
    <property type="term" value="C:plasma membrane"/>
    <property type="evidence" value="ECO:0007669"/>
    <property type="project" value="TreeGrafter"/>
</dbReference>
<feature type="binding site" evidence="1">
    <location>
        <position position="377"/>
    </location>
    <ligand>
        <name>Zn(2+)</name>
        <dbReference type="ChEBI" id="CHEBI:29105"/>
    </ligand>
</feature>
<dbReference type="Proteomes" id="UP000308199">
    <property type="component" value="Unassembled WGS sequence"/>
</dbReference>
<feature type="binding site" evidence="1">
    <location>
        <position position="376"/>
    </location>
    <ligand>
        <name>Zn(2+)</name>
        <dbReference type="ChEBI" id="CHEBI:29105"/>
    </ligand>
</feature>
<dbReference type="GO" id="GO:0031179">
    <property type="term" value="P:peptide modification"/>
    <property type="evidence" value="ECO:0007669"/>
    <property type="project" value="InterPro"/>
</dbReference>
<gene>
    <name evidence="2" type="ORF">EW145_g3764</name>
</gene>
<comment type="caution">
    <text evidence="2">The sequence shown here is derived from an EMBL/GenBank/DDBJ whole genome shotgun (WGS) entry which is preliminary data.</text>
</comment>
<dbReference type="GO" id="GO:0046872">
    <property type="term" value="F:metal ion binding"/>
    <property type="evidence" value="ECO:0007669"/>
    <property type="project" value="UniProtKB-KW"/>
</dbReference>
<name>A0A4V3XCS0_9AGAM</name>
<dbReference type="SMART" id="SM01260">
    <property type="entry name" value="LANC_like"/>
    <property type="match status" value="1"/>
</dbReference>
<proteinExistence type="predicted"/>
<dbReference type="OrthoDB" id="10257263at2759"/>
<sequence>MSPPRCVPNNLQPVSLDKENMENVLADLQATIAKSLTILRRYSQVANTTNKNNDESETLYTGNSGIALMFLRIAVQYGAAGLEDSLGADFRSQIPIIIGELLQPLKVHHASHAHVSPLATDTGPALVYILASLSYPSIILSGENTSESKSKSESEDRWAVSTKALRNAVQVAIADDSLGGDEVLYGRAGLLWGMLNLRSWLGVELASQARREDLNHIAGDQASIIEDLINEIMEAGDSGSDLFTKSGEYKGLPLMWQWHGKYYLGAIHGVAGILTVVLQAPRKLIMPHLHVISSCIDALCTLVSQNDGHLPSSLPAKPHSYELVQICHGSPGFLLLLATFRACFPQEWHLDWNTAEALASERVWKDGLITKGIGVCHGLAGNAWPWLLQAHARKGSPEADVSLSRALAFLLHSRELPLLSRSGNAYLYRISDHPYSLFEGLAGTVCAWMDACVIIRERLAVTEGANSESIRYVFGIPGLGGAQVHSIL</sequence>
<reference evidence="2 3" key="1">
    <citation type="submission" date="2019-02" db="EMBL/GenBank/DDBJ databases">
        <title>Genome sequencing of the rare red list fungi Phellinidium pouzarii.</title>
        <authorList>
            <person name="Buettner E."/>
            <person name="Kellner H."/>
        </authorList>
    </citation>
    <scope>NUCLEOTIDE SEQUENCE [LARGE SCALE GENOMIC DNA]</scope>
    <source>
        <strain evidence="2 3">DSM 108285</strain>
    </source>
</reference>
<dbReference type="PRINTS" id="PR01950">
    <property type="entry name" value="LANCSUPER"/>
</dbReference>
<dbReference type="CDD" id="cd04794">
    <property type="entry name" value="euk_LANCL"/>
    <property type="match status" value="1"/>
</dbReference>
<evidence type="ECO:0000256" key="1">
    <source>
        <dbReference type="PIRSR" id="PIRSR607822-1"/>
    </source>
</evidence>
<accession>A0A4V3XCS0</accession>
<keyword evidence="1" id="KW-0862">Zinc</keyword>
<dbReference type="SUPFAM" id="SSF158745">
    <property type="entry name" value="LanC-like"/>
    <property type="match status" value="1"/>
</dbReference>